<dbReference type="Pfam" id="PF03653">
    <property type="entry name" value="UPF0093"/>
    <property type="match status" value="1"/>
</dbReference>
<dbReference type="AlphaFoldDB" id="A0A2W5N951"/>
<feature type="transmembrane region" description="Helical" evidence="14">
    <location>
        <begin position="90"/>
        <end position="107"/>
    </location>
</feature>
<evidence type="ECO:0000313" key="17">
    <source>
        <dbReference type="Proteomes" id="UP000249417"/>
    </source>
</evidence>
<protein>
    <recommendedName>
        <fullName evidence="4 14">Protoporphyrinogen IX oxidase</fullName>
        <shortName evidence="14">PPO</shortName>
        <ecNumber evidence="14 15">1.3.99.-</ecNumber>
    </recommendedName>
</protein>
<evidence type="ECO:0000256" key="11">
    <source>
        <dbReference type="ARBA" id="ARBA00023004"/>
    </source>
</evidence>
<keyword evidence="5 14" id="KW-1003">Cell membrane</keyword>
<dbReference type="GO" id="GO:0046872">
    <property type="term" value="F:metal ion binding"/>
    <property type="evidence" value="ECO:0007669"/>
    <property type="project" value="UniProtKB-UniRule"/>
</dbReference>
<dbReference type="GO" id="GO:0005886">
    <property type="term" value="C:plasma membrane"/>
    <property type="evidence" value="ECO:0007669"/>
    <property type="project" value="UniProtKB-SubCell"/>
</dbReference>
<proteinExistence type="inferred from homology"/>
<gene>
    <name evidence="16" type="primary">hemJ</name>
    <name evidence="16" type="ORF">DI551_00095</name>
</gene>
<evidence type="ECO:0000256" key="7">
    <source>
        <dbReference type="ARBA" id="ARBA00022692"/>
    </source>
</evidence>
<feature type="transmembrane region" description="Helical" evidence="14">
    <location>
        <begin position="14"/>
        <end position="36"/>
    </location>
</feature>
<evidence type="ECO:0000256" key="3">
    <source>
        <dbReference type="ARBA" id="ARBA00006501"/>
    </source>
</evidence>
<evidence type="ECO:0000256" key="13">
    <source>
        <dbReference type="ARBA" id="ARBA00048390"/>
    </source>
</evidence>
<comment type="function">
    <text evidence="14 15">Catalyzes the oxidation of protoporphyrinogen IX to protoporphyrin IX.</text>
</comment>
<evidence type="ECO:0000313" key="16">
    <source>
        <dbReference type="EMBL" id="PZQ49088.1"/>
    </source>
</evidence>
<keyword evidence="8 14" id="KW-0479">Metal-binding</keyword>
<dbReference type="PIRSF" id="PIRSF004638">
    <property type="entry name" value="UCP004638"/>
    <property type="match status" value="1"/>
</dbReference>
<evidence type="ECO:0000256" key="2">
    <source>
        <dbReference type="ARBA" id="ARBA00005073"/>
    </source>
</evidence>
<keyword evidence="7 14" id="KW-0812">Transmembrane</keyword>
<keyword evidence="10 14" id="KW-0560">Oxidoreductase</keyword>
<feature type="binding site" description="axial binding residue" evidence="14">
    <location>
        <position position="16"/>
    </location>
    <ligand>
        <name>heme</name>
        <dbReference type="ChEBI" id="CHEBI:30413"/>
    </ligand>
    <ligandPart>
        <name>Fe</name>
        <dbReference type="ChEBI" id="CHEBI:18248"/>
    </ligandPart>
</feature>
<evidence type="ECO:0000256" key="6">
    <source>
        <dbReference type="ARBA" id="ARBA00022617"/>
    </source>
</evidence>
<evidence type="ECO:0000256" key="15">
    <source>
        <dbReference type="PIRNR" id="PIRNR004638"/>
    </source>
</evidence>
<evidence type="ECO:0000256" key="8">
    <source>
        <dbReference type="ARBA" id="ARBA00022723"/>
    </source>
</evidence>
<organism evidence="16 17">
    <name type="scientific">Micavibrio aeruginosavorus</name>
    <dbReference type="NCBI Taxonomy" id="349221"/>
    <lineage>
        <taxon>Bacteria</taxon>
        <taxon>Pseudomonadati</taxon>
        <taxon>Bdellovibrionota</taxon>
        <taxon>Bdellovibrionia</taxon>
        <taxon>Bdellovibrionales</taxon>
        <taxon>Pseudobdellovibrionaceae</taxon>
        <taxon>Micavibrio</taxon>
    </lineage>
</organism>
<comment type="caution">
    <text evidence="16">The sequence shown here is derived from an EMBL/GenBank/DDBJ whole genome shotgun (WGS) entry which is preliminary data.</text>
</comment>
<dbReference type="InterPro" id="IPR005265">
    <property type="entry name" value="HemJ-like"/>
</dbReference>
<evidence type="ECO:0000256" key="12">
    <source>
        <dbReference type="ARBA" id="ARBA00023136"/>
    </source>
</evidence>
<evidence type="ECO:0000256" key="5">
    <source>
        <dbReference type="ARBA" id="ARBA00022475"/>
    </source>
</evidence>
<evidence type="ECO:0000256" key="14">
    <source>
        <dbReference type="HAMAP-Rule" id="MF_02239"/>
    </source>
</evidence>
<comment type="cofactor">
    <cofactor evidence="14 15">
        <name>heme b</name>
        <dbReference type="ChEBI" id="CHEBI:60344"/>
    </cofactor>
    <text evidence="14 15">Binds 1 heme b (iron(II)-protoporphyrin IX) group per subunit.</text>
</comment>
<feature type="transmembrane region" description="Helical" evidence="14">
    <location>
        <begin position="57"/>
        <end position="78"/>
    </location>
</feature>
<comment type="subcellular location">
    <subcellularLocation>
        <location evidence="1 14">Cell membrane</location>
        <topology evidence="1 14">Multi-pass membrane protein</topology>
    </subcellularLocation>
</comment>
<accession>A0A2W5N951</accession>
<evidence type="ECO:0000256" key="9">
    <source>
        <dbReference type="ARBA" id="ARBA00022989"/>
    </source>
</evidence>
<sequence>MHDFLLNHYLWLKALHVVAVVSWMAGLLYLPRLFVYHAKSAIGSEASETFKVMELRLYRYIMNPAMMATWLFGGLMLWANWEGIMAQHWMHAKFTFVVLMTGLHHVFGAWRKKFAADINTKSPKFYKIWNEAPTLLLIAIVILVVVKPF</sequence>
<evidence type="ECO:0000256" key="10">
    <source>
        <dbReference type="ARBA" id="ARBA00023002"/>
    </source>
</evidence>
<dbReference type="HAMAP" id="MF_02239">
    <property type="entry name" value="HemJ"/>
    <property type="match status" value="1"/>
</dbReference>
<dbReference type="GO" id="GO:0006782">
    <property type="term" value="P:protoporphyrinogen IX biosynthetic process"/>
    <property type="evidence" value="ECO:0007669"/>
    <property type="project" value="UniProtKB-UniRule"/>
</dbReference>
<evidence type="ECO:0000256" key="4">
    <source>
        <dbReference type="ARBA" id="ARBA00017504"/>
    </source>
</evidence>
<comment type="subunit">
    <text evidence="14">Homodimer.</text>
</comment>
<keyword evidence="12 14" id="KW-0472">Membrane</keyword>
<keyword evidence="11 14" id="KW-0408">Iron</keyword>
<dbReference type="EC" id="1.3.99.-" evidence="14 15"/>
<dbReference type="PANTHER" id="PTHR40255">
    <property type="entry name" value="UPF0093 MEMBRANE PROTEIN SLR1790"/>
    <property type="match status" value="1"/>
</dbReference>
<dbReference type="GO" id="GO:0070818">
    <property type="term" value="F:protoporphyrinogen oxidase activity"/>
    <property type="evidence" value="ECO:0007669"/>
    <property type="project" value="UniProtKB-UniRule"/>
</dbReference>
<reference evidence="16 17" key="1">
    <citation type="submission" date="2017-08" db="EMBL/GenBank/DDBJ databases">
        <title>Infants hospitalized years apart are colonized by the same room-sourced microbial strains.</title>
        <authorList>
            <person name="Brooks B."/>
            <person name="Olm M.R."/>
            <person name="Firek B.A."/>
            <person name="Baker R."/>
            <person name="Thomas B.C."/>
            <person name="Morowitz M.J."/>
            <person name="Banfield J.F."/>
        </authorList>
    </citation>
    <scope>NUCLEOTIDE SEQUENCE [LARGE SCALE GENOMIC DNA]</scope>
    <source>
        <strain evidence="16">S2_005_002_R2_29</strain>
    </source>
</reference>
<keyword evidence="9 14" id="KW-1133">Transmembrane helix</keyword>
<feature type="binding site" description="axial binding residue" evidence="14">
    <location>
        <position position="93"/>
    </location>
    <ligand>
        <name>heme</name>
        <dbReference type="ChEBI" id="CHEBI:30413"/>
    </ligand>
    <ligandPart>
        <name>Fe</name>
        <dbReference type="ChEBI" id="CHEBI:18248"/>
    </ligandPart>
</feature>
<feature type="transmembrane region" description="Helical" evidence="14">
    <location>
        <begin position="128"/>
        <end position="146"/>
    </location>
</feature>
<evidence type="ECO:0000256" key="1">
    <source>
        <dbReference type="ARBA" id="ARBA00004651"/>
    </source>
</evidence>
<dbReference type="EMBL" id="QFQB01000001">
    <property type="protein sequence ID" value="PZQ49088.1"/>
    <property type="molecule type" value="Genomic_DNA"/>
</dbReference>
<dbReference type="UniPathway" id="UPA00251">
    <property type="reaction ID" value="UER00324"/>
</dbReference>
<dbReference type="PANTHER" id="PTHR40255:SF1">
    <property type="entry name" value="PROTOPORPHYRINOGEN IX OXIDASE"/>
    <property type="match status" value="1"/>
</dbReference>
<name>A0A2W5N951_9BACT</name>
<comment type="pathway">
    <text evidence="2 14 15">Porphyrin-containing compound metabolism; protoporphyrin-IX biosynthesis; protoporphyrin-IX from protoporphyrinogen-IX: step 1/1.</text>
</comment>
<comment type="catalytic activity">
    <reaction evidence="13 14 15">
        <text>protoporphyrinogen IX + 3 A = protoporphyrin IX + 3 AH2</text>
        <dbReference type="Rhea" id="RHEA:62000"/>
        <dbReference type="ChEBI" id="CHEBI:13193"/>
        <dbReference type="ChEBI" id="CHEBI:17499"/>
        <dbReference type="ChEBI" id="CHEBI:57306"/>
        <dbReference type="ChEBI" id="CHEBI:57307"/>
    </reaction>
</comment>
<comment type="similarity">
    <text evidence="3 14 15">Belongs to the HemJ family.</text>
</comment>
<dbReference type="Proteomes" id="UP000249417">
    <property type="component" value="Unassembled WGS sequence"/>
</dbReference>
<dbReference type="NCBIfam" id="TIGR00701">
    <property type="entry name" value="protoporphyrinogen oxidase HemJ"/>
    <property type="match status" value="1"/>
</dbReference>
<keyword evidence="6 14" id="KW-0349">Heme</keyword>